<sequence>MSIEKQHLKRISKIGAQHTKPKINKILPDPSKNEEHVSSDDSRGMDNLIEHPRLRQLPSHGGTTSDASGNHQGNNSLDYNSYDVFDNLTLIRAINQDMHVKKFHGIVCDRPG</sequence>
<comment type="caution">
    <text evidence="2">The sequence shown here is derived from an EMBL/GenBank/DDBJ whole genome shotgun (WGS) entry which is preliminary data.</text>
</comment>
<reference evidence="2 3" key="1">
    <citation type="journal article" date="2020" name="BMC Genomics">
        <title>Intraspecific diversification of the crop wild relative Brassica cretica Lam. using demographic model selection.</title>
        <authorList>
            <person name="Kioukis A."/>
            <person name="Michalopoulou V.A."/>
            <person name="Briers L."/>
            <person name="Pirintsos S."/>
            <person name="Studholme D.J."/>
            <person name="Pavlidis P."/>
            <person name="Sarris P.F."/>
        </authorList>
    </citation>
    <scope>NUCLEOTIDE SEQUENCE [LARGE SCALE GENOMIC DNA]</scope>
    <source>
        <strain evidence="3">cv. PFS-1207/04</strain>
    </source>
</reference>
<organism evidence="2 3">
    <name type="scientific">Brassica cretica</name>
    <name type="common">Mustard</name>
    <dbReference type="NCBI Taxonomy" id="69181"/>
    <lineage>
        <taxon>Eukaryota</taxon>
        <taxon>Viridiplantae</taxon>
        <taxon>Streptophyta</taxon>
        <taxon>Embryophyta</taxon>
        <taxon>Tracheophyta</taxon>
        <taxon>Spermatophyta</taxon>
        <taxon>Magnoliopsida</taxon>
        <taxon>eudicotyledons</taxon>
        <taxon>Gunneridae</taxon>
        <taxon>Pentapetalae</taxon>
        <taxon>rosids</taxon>
        <taxon>malvids</taxon>
        <taxon>Brassicales</taxon>
        <taxon>Brassicaceae</taxon>
        <taxon>Brassiceae</taxon>
        <taxon>Brassica</taxon>
    </lineage>
</organism>
<protein>
    <submittedName>
        <fullName evidence="2">Uncharacterized protein</fullName>
    </submittedName>
</protein>
<feature type="region of interest" description="Disordered" evidence="1">
    <location>
        <begin position="1"/>
        <end position="78"/>
    </location>
</feature>
<keyword evidence="3" id="KW-1185">Reference proteome</keyword>
<feature type="compositionally biased region" description="Basic and acidic residues" evidence="1">
    <location>
        <begin position="31"/>
        <end position="53"/>
    </location>
</feature>
<dbReference type="EMBL" id="QGKV02000299">
    <property type="protein sequence ID" value="KAF3594320.1"/>
    <property type="molecule type" value="Genomic_DNA"/>
</dbReference>
<feature type="compositionally biased region" description="Polar residues" evidence="1">
    <location>
        <begin position="61"/>
        <end position="78"/>
    </location>
</feature>
<evidence type="ECO:0000313" key="2">
    <source>
        <dbReference type="EMBL" id="KAF3594320.1"/>
    </source>
</evidence>
<gene>
    <name evidence="2" type="ORF">DY000_02023828</name>
</gene>
<evidence type="ECO:0000313" key="3">
    <source>
        <dbReference type="Proteomes" id="UP000266723"/>
    </source>
</evidence>
<dbReference type="Proteomes" id="UP000266723">
    <property type="component" value="Unassembled WGS sequence"/>
</dbReference>
<accession>A0ABQ7ECJ6</accession>
<proteinExistence type="predicted"/>
<evidence type="ECO:0000256" key="1">
    <source>
        <dbReference type="SAM" id="MobiDB-lite"/>
    </source>
</evidence>
<name>A0ABQ7ECJ6_BRACR</name>